<dbReference type="InterPro" id="IPR001876">
    <property type="entry name" value="Znf_RanBP2"/>
</dbReference>
<feature type="compositionally biased region" description="Acidic residues" evidence="5">
    <location>
        <begin position="277"/>
        <end position="288"/>
    </location>
</feature>
<feature type="domain" description="WLM" evidence="7">
    <location>
        <begin position="8"/>
        <end position="260"/>
    </location>
</feature>
<keyword evidence="9" id="KW-1185">Reference proteome</keyword>
<dbReference type="InterPro" id="IPR036443">
    <property type="entry name" value="Znf_RanBP2_sf"/>
</dbReference>
<evidence type="ECO:0000256" key="4">
    <source>
        <dbReference type="PROSITE-ProRule" id="PRU00322"/>
    </source>
</evidence>
<feature type="compositionally biased region" description="Basic residues" evidence="5">
    <location>
        <begin position="172"/>
        <end position="185"/>
    </location>
</feature>
<sequence>MVHVRLNEREANPNPHINFISALPAADEASREEARQLLRALAAQVRPVMKAHGFAVNSLEEYEYNKVFAGRNWNNGEVVELVLRNANGQYVPVSWLLSTLCHELAHIQHMNHGPAFQALWAKLRQEVRELQNKGYYGDGYWSSGTRLADSARVGTYGISAEGLPEYMCGGAHSRKRPTALRRKRGTQQAGPSNHTGPQTAKRRKAGSRVTAKAAFKGEGTALNADIEDEDRKKAGTGFGKKAGSKRAREERALAAERRLLALQGRAGPSTAPPSPEREDESGADDSGDEGPRETDQDRRRTMLEAMGQSDLEDLKTTRTDYSDEFVFPSPASRDSGSTPPSGRQRPSRHELEVVSDSSELDRAVAGLSCDVQTASQAGPTATSSATENQGSSVGTRGTQSVKGKATDARPSQTGLGDSLDPGNATDVPKKNKVSYGNIVKSEMHLRKKESIGLAAGGGGRRLGGGFSHISRNAQPSQATNLSADYGSGDRRGEVEDWACLVCTLSNLPGNLACSACGTPRGESNWSGAP</sequence>
<protein>
    <submittedName>
        <fullName evidence="8">WLM-domain-containing protein</fullName>
    </submittedName>
</protein>
<keyword evidence="2 4" id="KW-0863">Zinc-finger</keyword>
<evidence type="ECO:0000313" key="8">
    <source>
        <dbReference type="EMBL" id="OCH95379.1"/>
    </source>
</evidence>
<dbReference type="Proteomes" id="UP000250043">
    <property type="component" value="Unassembled WGS sequence"/>
</dbReference>
<dbReference type="GO" id="GO:0008270">
    <property type="term" value="F:zinc ion binding"/>
    <property type="evidence" value="ECO:0007669"/>
    <property type="project" value="UniProtKB-KW"/>
</dbReference>
<dbReference type="PROSITE" id="PS01358">
    <property type="entry name" value="ZF_RANBP2_1"/>
    <property type="match status" value="1"/>
</dbReference>
<dbReference type="GO" id="GO:0006281">
    <property type="term" value="P:DNA repair"/>
    <property type="evidence" value="ECO:0007669"/>
    <property type="project" value="TreeGrafter"/>
</dbReference>
<dbReference type="SUPFAM" id="SSF90209">
    <property type="entry name" value="Ran binding protein zinc finger-like"/>
    <property type="match status" value="1"/>
</dbReference>
<feature type="region of interest" description="Disordered" evidence="5">
    <location>
        <begin position="261"/>
        <end position="431"/>
    </location>
</feature>
<evidence type="ECO:0000256" key="3">
    <source>
        <dbReference type="ARBA" id="ARBA00022833"/>
    </source>
</evidence>
<feature type="compositionally biased region" description="Polar residues" evidence="5">
    <location>
        <begin position="332"/>
        <end position="341"/>
    </location>
</feature>
<evidence type="ECO:0000256" key="2">
    <source>
        <dbReference type="ARBA" id="ARBA00022771"/>
    </source>
</evidence>
<dbReference type="PANTHER" id="PTHR46622">
    <property type="entry name" value="DNA-DEPENDENT METALLOPROTEASE WSS1"/>
    <property type="match status" value="1"/>
</dbReference>
<dbReference type="AlphaFoldDB" id="A0A8E2DT64"/>
<feature type="compositionally biased region" description="Basic and acidic residues" evidence="5">
    <location>
        <begin position="312"/>
        <end position="321"/>
    </location>
</feature>
<feature type="compositionally biased region" description="Basic and acidic residues" evidence="5">
    <location>
        <begin position="289"/>
        <end position="302"/>
    </location>
</feature>
<evidence type="ECO:0000256" key="5">
    <source>
        <dbReference type="SAM" id="MobiDB-lite"/>
    </source>
</evidence>
<feature type="compositionally biased region" description="Polar residues" evidence="5">
    <location>
        <begin position="186"/>
        <end position="198"/>
    </location>
</feature>
<dbReference type="Gene3D" id="4.10.1060.10">
    <property type="entry name" value="Zinc finger, RanBP2-type"/>
    <property type="match status" value="1"/>
</dbReference>
<reference evidence="8 9" key="1">
    <citation type="submission" date="2016-07" db="EMBL/GenBank/DDBJ databases">
        <title>Draft genome of the white-rot fungus Obba rivulosa 3A-2.</title>
        <authorList>
            <consortium name="DOE Joint Genome Institute"/>
            <person name="Miettinen O."/>
            <person name="Riley R."/>
            <person name="Acob R."/>
            <person name="Barry K."/>
            <person name="Cullen D."/>
            <person name="De Vries R."/>
            <person name="Hainaut M."/>
            <person name="Hatakka A."/>
            <person name="Henrissat B."/>
            <person name="Hilden K."/>
            <person name="Kuo R."/>
            <person name="Labutti K."/>
            <person name="Lipzen A."/>
            <person name="Makela M.R."/>
            <person name="Sandor L."/>
            <person name="Spatafora J.W."/>
            <person name="Grigoriev I.V."/>
            <person name="Hibbett D.S."/>
        </authorList>
    </citation>
    <scope>NUCLEOTIDE SEQUENCE [LARGE SCALE GENOMIC DNA]</scope>
    <source>
        <strain evidence="8 9">3A-2</strain>
    </source>
</reference>
<proteinExistence type="predicted"/>
<dbReference type="OrthoDB" id="447842at2759"/>
<feature type="region of interest" description="Disordered" evidence="5">
    <location>
        <begin position="167"/>
        <end position="216"/>
    </location>
</feature>
<feature type="region of interest" description="Disordered" evidence="5">
    <location>
        <begin position="465"/>
        <end position="487"/>
    </location>
</feature>
<dbReference type="GO" id="GO:0005634">
    <property type="term" value="C:nucleus"/>
    <property type="evidence" value="ECO:0007669"/>
    <property type="project" value="TreeGrafter"/>
</dbReference>
<feature type="domain" description="RanBP2-type" evidence="6">
    <location>
        <begin position="490"/>
        <end position="522"/>
    </location>
</feature>
<name>A0A8E2DT64_9APHY</name>
<evidence type="ECO:0000259" key="6">
    <source>
        <dbReference type="PROSITE" id="PS50199"/>
    </source>
</evidence>
<gene>
    <name evidence="8" type="ORF">OBBRIDRAFT_788259</name>
</gene>
<organism evidence="8 9">
    <name type="scientific">Obba rivulosa</name>
    <dbReference type="NCBI Taxonomy" id="1052685"/>
    <lineage>
        <taxon>Eukaryota</taxon>
        <taxon>Fungi</taxon>
        <taxon>Dikarya</taxon>
        <taxon>Basidiomycota</taxon>
        <taxon>Agaricomycotina</taxon>
        <taxon>Agaricomycetes</taxon>
        <taxon>Polyporales</taxon>
        <taxon>Gelatoporiaceae</taxon>
        <taxon>Obba</taxon>
    </lineage>
</organism>
<dbReference type="PROSITE" id="PS50199">
    <property type="entry name" value="ZF_RANBP2_2"/>
    <property type="match status" value="1"/>
</dbReference>
<dbReference type="PROSITE" id="PS51397">
    <property type="entry name" value="WLM"/>
    <property type="match status" value="1"/>
</dbReference>
<dbReference type="InterPro" id="IPR053000">
    <property type="entry name" value="WSS1-like_metalloprotease"/>
</dbReference>
<accession>A0A8E2DT64</accession>
<keyword evidence="1" id="KW-0479">Metal-binding</keyword>
<feature type="compositionally biased region" description="Polar residues" evidence="5">
    <location>
        <begin position="469"/>
        <end position="482"/>
    </location>
</feature>
<dbReference type="Pfam" id="PF08325">
    <property type="entry name" value="WLM"/>
    <property type="match status" value="1"/>
</dbReference>
<dbReference type="GO" id="GO:0008237">
    <property type="term" value="F:metallopeptidase activity"/>
    <property type="evidence" value="ECO:0007669"/>
    <property type="project" value="TreeGrafter"/>
</dbReference>
<evidence type="ECO:0000313" key="9">
    <source>
        <dbReference type="Proteomes" id="UP000250043"/>
    </source>
</evidence>
<dbReference type="SMART" id="SM00547">
    <property type="entry name" value="ZnF_RBZ"/>
    <property type="match status" value="1"/>
</dbReference>
<dbReference type="PANTHER" id="PTHR46622:SF1">
    <property type="entry name" value="DNA-DEPENDENT METALLOPROTEASE WSS1"/>
    <property type="match status" value="1"/>
</dbReference>
<dbReference type="InterPro" id="IPR013536">
    <property type="entry name" value="WLM_dom"/>
</dbReference>
<evidence type="ECO:0000256" key="1">
    <source>
        <dbReference type="ARBA" id="ARBA00022723"/>
    </source>
</evidence>
<evidence type="ECO:0000259" key="7">
    <source>
        <dbReference type="PROSITE" id="PS51397"/>
    </source>
</evidence>
<feature type="compositionally biased region" description="Polar residues" evidence="5">
    <location>
        <begin position="370"/>
        <end position="401"/>
    </location>
</feature>
<dbReference type="EMBL" id="KV722336">
    <property type="protein sequence ID" value="OCH95379.1"/>
    <property type="molecule type" value="Genomic_DNA"/>
</dbReference>
<keyword evidence="3" id="KW-0862">Zinc</keyword>